<dbReference type="GO" id="GO:0016887">
    <property type="term" value="F:ATP hydrolysis activity"/>
    <property type="evidence" value="ECO:0007669"/>
    <property type="project" value="InterPro"/>
</dbReference>
<feature type="transmembrane region" description="Helical" evidence="7">
    <location>
        <begin position="77"/>
        <end position="101"/>
    </location>
</feature>
<evidence type="ECO:0000256" key="1">
    <source>
        <dbReference type="ARBA" id="ARBA00004651"/>
    </source>
</evidence>
<dbReference type="PROSITE" id="PS00211">
    <property type="entry name" value="ABC_TRANSPORTER_1"/>
    <property type="match status" value="1"/>
</dbReference>
<evidence type="ECO:0008006" key="12">
    <source>
        <dbReference type="Google" id="ProtNLM"/>
    </source>
</evidence>
<accession>A0A177N768</accession>
<sequence length="593" mass="63793">MRFLMLVFRIIPENWHRRFFGLVALYLLLGVFEMLGVASIMPFVALLSDPAALAKSSTGQLFALVSPVPLEQIPVHVVGLVVLFLFVFGNVLGLASMWLSIRFSARLGVRLAGELSLSFFARGLPFLRSQNPTIHANYVVREIDRAVSGGILQLCLIVSKTFQVALVVVLLALVSPLFSAVFGLAAIVMYSLFFRVLRKKMAGAGEAILHATGNATRAATDLFASAKEVLVRGNLNYFVDGLCGWLDEYHHADQVSRVYPMVPKYLIELLAFSMLLSLPIYRSWSGGEYRSLVPFIALFAYAGYRLLPNLQQVYASLSILKFNAAAVEYLGQCLAEARARSVSATRIEHFGQSIVFENVAYTYPASDTPALAGVSLAIAAGEKVAIVGVSGSGKSTLLDLILGLVPAASGSIAIDGVELADQRLSWATELVGYAPQAPLILGASVAENIAFGIPADMIDQRRCREVADFAMAGDVVANLPRGMATVLGGDGVALSGGEAQRISIARALYHDPQIVVLDEPSSALDPVLSARLFEKLCATGFNKTVVAVTHNWDVLPGFDKIVLMDSGRLAAIGSYAEVAPLVDELRKREPAEV</sequence>
<dbReference type="GO" id="GO:0005886">
    <property type="term" value="C:plasma membrane"/>
    <property type="evidence" value="ECO:0007669"/>
    <property type="project" value="UniProtKB-SubCell"/>
</dbReference>
<dbReference type="GO" id="GO:0140359">
    <property type="term" value="F:ABC-type transporter activity"/>
    <property type="evidence" value="ECO:0007669"/>
    <property type="project" value="InterPro"/>
</dbReference>
<dbReference type="Gene3D" id="3.40.50.300">
    <property type="entry name" value="P-loop containing nucleotide triphosphate hydrolases"/>
    <property type="match status" value="1"/>
</dbReference>
<keyword evidence="4" id="KW-0067">ATP-binding</keyword>
<dbReference type="PROSITE" id="PS50893">
    <property type="entry name" value="ABC_TRANSPORTER_2"/>
    <property type="match status" value="1"/>
</dbReference>
<feature type="transmembrane region" description="Helical" evidence="7">
    <location>
        <begin position="177"/>
        <end position="197"/>
    </location>
</feature>
<evidence type="ECO:0000256" key="2">
    <source>
        <dbReference type="ARBA" id="ARBA00022692"/>
    </source>
</evidence>
<dbReference type="InterPro" id="IPR003593">
    <property type="entry name" value="AAA+_ATPase"/>
</dbReference>
<comment type="caution">
    <text evidence="10">The sequence shown here is derived from an EMBL/GenBank/DDBJ whole genome shotgun (WGS) entry which is preliminary data.</text>
</comment>
<evidence type="ECO:0000256" key="4">
    <source>
        <dbReference type="ARBA" id="ARBA00022840"/>
    </source>
</evidence>
<dbReference type="InterPro" id="IPR039421">
    <property type="entry name" value="Type_1_exporter"/>
</dbReference>
<evidence type="ECO:0000256" key="3">
    <source>
        <dbReference type="ARBA" id="ARBA00022741"/>
    </source>
</evidence>
<reference evidence="10 11" key="1">
    <citation type="submission" date="2016-03" db="EMBL/GenBank/DDBJ databases">
        <authorList>
            <person name="Ploux O."/>
        </authorList>
    </citation>
    <scope>NUCLEOTIDE SEQUENCE [LARGE SCALE GENOMIC DNA]</scope>
    <source>
        <strain evidence="10 11">R-45378</strain>
    </source>
</reference>
<dbReference type="InterPro" id="IPR003439">
    <property type="entry name" value="ABC_transporter-like_ATP-bd"/>
</dbReference>
<feature type="transmembrane region" description="Helical" evidence="7">
    <location>
        <begin position="20"/>
        <end position="47"/>
    </location>
</feature>
<dbReference type="InterPro" id="IPR017871">
    <property type="entry name" value="ABC_transporter-like_CS"/>
</dbReference>
<evidence type="ECO:0000259" key="8">
    <source>
        <dbReference type="PROSITE" id="PS50893"/>
    </source>
</evidence>
<evidence type="ECO:0000256" key="6">
    <source>
        <dbReference type="ARBA" id="ARBA00023136"/>
    </source>
</evidence>
<dbReference type="InterPro" id="IPR011527">
    <property type="entry name" value="ABC1_TM_dom"/>
</dbReference>
<dbReference type="AlphaFoldDB" id="A0A177N768"/>
<dbReference type="Pfam" id="PF00005">
    <property type="entry name" value="ABC_tran"/>
    <property type="match status" value="1"/>
</dbReference>
<dbReference type="GO" id="GO:0005524">
    <property type="term" value="F:ATP binding"/>
    <property type="evidence" value="ECO:0007669"/>
    <property type="project" value="UniProtKB-KW"/>
</dbReference>
<dbReference type="EMBL" id="LUUJ01000095">
    <property type="protein sequence ID" value="OAI13866.1"/>
    <property type="molecule type" value="Genomic_DNA"/>
</dbReference>
<dbReference type="Gene3D" id="1.20.1560.10">
    <property type="entry name" value="ABC transporter type 1, transmembrane domain"/>
    <property type="match status" value="1"/>
</dbReference>
<protein>
    <recommendedName>
        <fullName evidence="12">ABC transporter ATP-binding protein</fullName>
    </recommendedName>
</protein>
<dbReference type="PROSITE" id="PS50929">
    <property type="entry name" value="ABC_TM1F"/>
    <property type="match status" value="1"/>
</dbReference>
<dbReference type="SUPFAM" id="SSF90123">
    <property type="entry name" value="ABC transporter transmembrane region"/>
    <property type="match status" value="1"/>
</dbReference>
<dbReference type="PANTHER" id="PTHR24221:SF632">
    <property type="entry name" value="ATP-DEPENDENT LIPID A-CORE FLIPPASE"/>
    <property type="match status" value="1"/>
</dbReference>
<dbReference type="Proteomes" id="UP000077857">
    <property type="component" value="Unassembled WGS sequence"/>
</dbReference>
<comment type="subcellular location">
    <subcellularLocation>
        <location evidence="1">Cell membrane</location>
        <topology evidence="1">Multi-pass membrane protein</topology>
    </subcellularLocation>
</comment>
<dbReference type="InterPro" id="IPR027417">
    <property type="entry name" value="P-loop_NTPase"/>
</dbReference>
<dbReference type="GO" id="GO:0034040">
    <property type="term" value="F:ATPase-coupled lipid transmembrane transporter activity"/>
    <property type="evidence" value="ECO:0007669"/>
    <property type="project" value="TreeGrafter"/>
</dbReference>
<keyword evidence="5 7" id="KW-1133">Transmembrane helix</keyword>
<evidence type="ECO:0000313" key="10">
    <source>
        <dbReference type="EMBL" id="OAI13866.1"/>
    </source>
</evidence>
<keyword evidence="2 7" id="KW-0812">Transmembrane</keyword>
<proteinExistence type="predicted"/>
<feature type="domain" description="ABC transporter" evidence="8">
    <location>
        <begin position="354"/>
        <end position="591"/>
    </location>
</feature>
<dbReference type="SUPFAM" id="SSF52540">
    <property type="entry name" value="P-loop containing nucleoside triphosphate hydrolases"/>
    <property type="match status" value="1"/>
</dbReference>
<name>A0A177N768_9GAMM</name>
<evidence type="ECO:0000256" key="7">
    <source>
        <dbReference type="SAM" id="Phobius"/>
    </source>
</evidence>
<gene>
    <name evidence="10" type="ORF">A1507_16410</name>
</gene>
<evidence type="ECO:0000259" key="9">
    <source>
        <dbReference type="PROSITE" id="PS50929"/>
    </source>
</evidence>
<dbReference type="PANTHER" id="PTHR24221">
    <property type="entry name" value="ATP-BINDING CASSETTE SUB-FAMILY B"/>
    <property type="match status" value="1"/>
</dbReference>
<dbReference type="RefSeq" id="WP_064041303.1">
    <property type="nucleotide sequence ID" value="NZ_LUUJ01000095.1"/>
</dbReference>
<organism evidence="10 11">
    <name type="scientific">Methylomonas koyamae</name>
    <dbReference type="NCBI Taxonomy" id="702114"/>
    <lineage>
        <taxon>Bacteria</taxon>
        <taxon>Pseudomonadati</taxon>
        <taxon>Pseudomonadota</taxon>
        <taxon>Gammaproteobacteria</taxon>
        <taxon>Methylococcales</taxon>
        <taxon>Methylococcaceae</taxon>
        <taxon>Methylomonas</taxon>
    </lineage>
</organism>
<dbReference type="InterPro" id="IPR036640">
    <property type="entry name" value="ABC1_TM_sf"/>
</dbReference>
<keyword evidence="6 7" id="KW-0472">Membrane</keyword>
<evidence type="ECO:0000313" key="11">
    <source>
        <dbReference type="Proteomes" id="UP000077857"/>
    </source>
</evidence>
<feature type="domain" description="ABC transmembrane type-1" evidence="9">
    <location>
        <begin position="20"/>
        <end position="278"/>
    </location>
</feature>
<evidence type="ECO:0000256" key="5">
    <source>
        <dbReference type="ARBA" id="ARBA00022989"/>
    </source>
</evidence>
<keyword evidence="3" id="KW-0547">Nucleotide-binding</keyword>
<dbReference type="OrthoDB" id="9806127at2"/>
<dbReference type="SMART" id="SM00382">
    <property type="entry name" value="AAA"/>
    <property type="match status" value="1"/>
</dbReference>